<dbReference type="GO" id="GO:0015986">
    <property type="term" value="P:proton motive force-driven ATP synthesis"/>
    <property type="evidence" value="ECO:0007669"/>
    <property type="project" value="InterPro"/>
</dbReference>
<evidence type="ECO:0000256" key="15">
    <source>
        <dbReference type="SAM" id="SignalP"/>
    </source>
</evidence>
<evidence type="ECO:0000256" key="9">
    <source>
        <dbReference type="ARBA" id="ARBA00023128"/>
    </source>
</evidence>
<geneLocation type="mitochondrion" evidence="16"/>
<evidence type="ECO:0000256" key="12">
    <source>
        <dbReference type="ARBA" id="ARBA00053067"/>
    </source>
</evidence>
<keyword evidence="10" id="KW-0472">Membrane</keyword>
<dbReference type="EMBL" id="EF687749">
    <property type="protein sequence ID" value="ABV66116.1"/>
    <property type="molecule type" value="Genomic_DNA"/>
</dbReference>
<keyword evidence="7" id="KW-1133">Transmembrane helix</keyword>
<comment type="subunit">
    <text evidence="13">Component of the ATP synthase complex composed at least of ATP5F1A/subunit alpha, ATP5F1B/subunit beta, ATP5MC1/subunit c (homooctomer), MT-ATP6/subunit a, MT-ATP8/subunit 8, ATP5ME/subunit e, ATP5MF/subunit f, ATP5MG/subunit g, ATP5MK/subunit k, ATP5MJ/subunit j, ATP5F1C/subunit gamma, ATP5F1D/subunit delta, ATP5F1E/subunit epsilon, ATP5PF/subunit F6, ATP5PB/subunit b, ATP5PD/subunit d, ATP5PO/subunit OSCP. ATP synthase complex consists of a soluble F(1) head domain (subunits alpha(3) and beta(3)) - the catalytic core - and a membrane F(0) domain - the membrane proton channel (subunits c, a, 8, e, f, g, k and j). These two domains are linked by a central stalk (subunits gamma, delta, and epsilon) rotating inside the F1 region and a stationary peripheral stalk (subunits F6, b, d, and OSCP).</text>
</comment>
<keyword evidence="6 14" id="KW-0375">Hydrogen ion transport</keyword>
<keyword evidence="4 14" id="KW-0138">CF(0)</keyword>
<keyword evidence="5 14" id="KW-0812">Transmembrane</keyword>
<evidence type="ECO:0000256" key="4">
    <source>
        <dbReference type="ARBA" id="ARBA00022547"/>
    </source>
</evidence>
<evidence type="ECO:0000256" key="3">
    <source>
        <dbReference type="ARBA" id="ARBA00022448"/>
    </source>
</evidence>
<dbReference type="GO" id="GO:0031966">
    <property type="term" value="C:mitochondrial membrane"/>
    <property type="evidence" value="ECO:0007669"/>
    <property type="project" value="UniProtKB-SubCell"/>
</dbReference>
<keyword evidence="8 14" id="KW-0406">Ion transport</keyword>
<accession>A0A0U1S491</accession>
<evidence type="ECO:0000256" key="13">
    <source>
        <dbReference type="ARBA" id="ARBA00064647"/>
    </source>
</evidence>
<dbReference type="InterPro" id="IPR001421">
    <property type="entry name" value="ATP8_metazoa"/>
</dbReference>
<name>A0A0U1S491_9TELE</name>
<protein>
    <recommendedName>
        <fullName evidence="14">ATP synthase complex subunit 8</fullName>
    </recommendedName>
</protein>
<evidence type="ECO:0000256" key="7">
    <source>
        <dbReference type="ARBA" id="ARBA00022989"/>
    </source>
</evidence>
<evidence type="ECO:0000256" key="8">
    <source>
        <dbReference type="ARBA" id="ARBA00023065"/>
    </source>
</evidence>
<sequence>MPQLNPAPWFAILIFSWLVLLVVIPPKVVAHIFQNEPTLQGAETPKTESWTWPWQ</sequence>
<feature type="chain" id="PRO_5006829077" description="ATP synthase complex subunit 8" evidence="15">
    <location>
        <begin position="31"/>
        <end position="55"/>
    </location>
</feature>
<evidence type="ECO:0000256" key="14">
    <source>
        <dbReference type="RuleBase" id="RU003661"/>
    </source>
</evidence>
<dbReference type="PANTHER" id="PTHR39937">
    <property type="entry name" value="ATP SYNTHASE PROTEIN 8"/>
    <property type="match status" value="1"/>
</dbReference>
<dbReference type="Pfam" id="PF00895">
    <property type="entry name" value="ATP-synt_8"/>
    <property type="match status" value="1"/>
</dbReference>
<proteinExistence type="inferred from homology"/>
<keyword evidence="3 14" id="KW-0813">Transport</keyword>
<feature type="signal peptide" evidence="15">
    <location>
        <begin position="1"/>
        <end position="30"/>
    </location>
</feature>
<evidence type="ECO:0000256" key="1">
    <source>
        <dbReference type="ARBA" id="ARBA00004304"/>
    </source>
</evidence>
<evidence type="ECO:0000256" key="2">
    <source>
        <dbReference type="ARBA" id="ARBA00008892"/>
    </source>
</evidence>
<keyword evidence="11" id="KW-0066">ATP synthesis</keyword>
<evidence type="ECO:0000256" key="6">
    <source>
        <dbReference type="ARBA" id="ARBA00022781"/>
    </source>
</evidence>
<evidence type="ECO:0000256" key="11">
    <source>
        <dbReference type="ARBA" id="ARBA00023310"/>
    </source>
</evidence>
<reference evidence="16" key="1">
    <citation type="submission" date="2007-06" db="EMBL/GenBank/DDBJ databases">
        <title>Molecular and Morphological Phylogenetic Assessment of the Genus Hemilepidotus (Teleostei: Cottidae).</title>
        <authorList>
            <person name="Bass S.P."/>
            <person name="Kinziger A.P."/>
            <person name="Orr J.W."/>
        </authorList>
    </citation>
    <scope>NUCLEOTIDE SEQUENCE</scope>
    <source>
        <strain evidence="16">HS001</strain>
    </source>
</reference>
<comment type="similarity">
    <text evidence="2 14">Belongs to the ATPase protein 8 family.</text>
</comment>
<organism evidence="16">
    <name type="scientific">Hemilepidotus spinosus</name>
    <name type="common">brown Irish lord</name>
    <dbReference type="NCBI Taxonomy" id="271501"/>
    <lineage>
        <taxon>Eukaryota</taxon>
        <taxon>Metazoa</taxon>
        <taxon>Chordata</taxon>
        <taxon>Craniata</taxon>
        <taxon>Vertebrata</taxon>
        <taxon>Euteleostomi</taxon>
        <taxon>Actinopterygii</taxon>
        <taxon>Neopterygii</taxon>
        <taxon>Teleostei</taxon>
        <taxon>Neoteleostei</taxon>
        <taxon>Acanthomorphata</taxon>
        <taxon>Eupercaria</taxon>
        <taxon>Perciformes</taxon>
        <taxon>Cottioidei</taxon>
        <taxon>Cottales</taxon>
        <taxon>Cottidae</taxon>
        <taxon>Hemilepidotus</taxon>
    </lineage>
</organism>
<dbReference type="PANTHER" id="PTHR39937:SF1">
    <property type="entry name" value="ATP SYNTHASE PROTEIN 8"/>
    <property type="match status" value="1"/>
</dbReference>
<keyword evidence="9 14" id="KW-0496">Mitochondrion</keyword>
<comment type="subcellular location">
    <subcellularLocation>
        <location evidence="1 14">Mitochondrion membrane</location>
        <topology evidence="1 14">Single-pass membrane protein</topology>
    </subcellularLocation>
</comment>
<dbReference type="AlphaFoldDB" id="A0A0U1S491"/>
<evidence type="ECO:0000313" key="16">
    <source>
        <dbReference type="EMBL" id="ABV66116.1"/>
    </source>
</evidence>
<dbReference type="GO" id="GO:0045259">
    <property type="term" value="C:proton-transporting ATP synthase complex"/>
    <property type="evidence" value="ECO:0007669"/>
    <property type="project" value="UniProtKB-KW"/>
</dbReference>
<evidence type="ECO:0000256" key="10">
    <source>
        <dbReference type="ARBA" id="ARBA00023136"/>
    </source>
</evidence>
<dbReference type="InterPro" id="IPR050635">
    <property type="entry name" value="ATPase_protein_8"/>
</dbReference>
<evidence type="ECO:0000256" key="5">
    <source>
        <dbReference type="ARBA" id="ARBA00022692"/>
    </source>
</evidence>
<dbReference type="GO" id="GO:0015078">
    <property type="term" value="F:proton transmembrane transporter activity"/>
    <property type="evidence" value="ECO:0007669"/>
    <property type="project" value="InterPro"/>
</dbReference>
<keyword evidence="15" id="KW-0732">Signal</keyword>
<comment type="function">
    <text evidence="12">Subunit 8, of the mitochondrial membrane ATP synthase complex (F(1)F(0) ATP synthase or Complex V) that produces ATP from ADP in the presence of a proton gradient across the membrane which is generated by electron transport complexes of the respiratory chain. ATP synthase complex consist of a soluble F(1) head domain - the catalytic core - and a membrane F(1) domain - the membrane proton channel. These two domains are linked by a central stalk rotating inside the F(1) region and a stationary peripheral stalk. During catalysis, ATP synthesis in the catalytic domain of F(1) is coupled via a rotary mechanism of the central stalk subunits to proton translocation. In vivo, can only synthesize ATP although its ATP hydrolase activity can be activated artificially in vitro. Part of the complex F(0) domain.</text>
</comment>